<evidence type="ECO:0000256" key="3">
    <source>
        <dbReference type="SAM" id="MobiDB-lite"/>
    </source>
</evidence>
<dbReference type="Proteomes" id="UP000219338">
    <property type="component" value="Unassembled WGS sequence"/>
</dbReference>
<dbReference type="PROSITE" id="PS50158">
    <property type="entry name" value="ZF_CCHC"/>
    <property type="match status" value="1"/>
</dbReference>
<feature type="compositionally biased region" description="Polar residues" evidence="3">
    <location>
        <begin position="962"/>
        <end position="990"/>
    </location>
</feature>
<feature type="region of interest" description="Disordered" evidence="3">
    <location>
        <begin position="1498"/>
        <end position="1517"/>
    </location>
</feature>
<dbReference type="CDD" id="cd00303">
    <property type="entry name" value="retropepsin_like"/>
    <property type="match status" value="1"/>
</dbReference>
<dbReference type="InterPro" id="IPR021109">
    <property type="entry name" value="Peptidase_aspartic_dom_sf"/>
</dbReference>
<feature type="compositionally biased region" description="Polar residues" evidence="3">
    <location>
        <begin position="105"/>
        <end position="118"/>
    </location>
</feature>
<keyword evidence="2" id="KW-0479">Metal-binding</keyword>
<keyword evidence="4" id="KW-0472">Membrane</keyword>
<feature type="region of interest" description="Disordered" evidence="3">
    <location>
        <begin position="482"/>
        <end position="558"/>
    </location>
</feature>
<evidence type="ECO:0000256" key="2">
    <source>
        <dbReference type="PROSITE-ProRule" id="PRU00047"/>
    </source>
</evidence>
<sequence length="1517" mass="168844">MTPDLTQKELVGIVTTIVGLCLTSLFTALIVLTWREAILRYLYRHGLLVRPRRRESPRPFPLHYVLPYANSDATMDRPILEEQRLQTRAPHTSTNSDELIPQPPQRNATPGPSNTRHTPSPPPSPASEEIDIGDLRARYENFPPPNTTPTTYHPRSGPSFPYDPVPSWKNPVRPPSASSFDLPPTHGQLTSLPTKKTAFSEPWQEDETQNASSPSPPTTRTTSNSTPSNSPSQTTTGMIAFSTSPPRVDPTTRSTPTVSTTSGRVSKMSTERYSDQNAPSPGRYEETTSRYGTTSQPTTEYRWISTSPPPTATSYHAWDERQSSQLGFLRTGIDPSMAPLQGIDYMAPIEEGRMTSRLPSKAPSKTWHDSWETAPTWKEANQNDFDHFHYDYNPYTEELPAAPFPLPDSPSWTTPTHLPHSRRLQKYRPTQHSTRVFSGQGPDDNEEGEGKPSDETLAEEQRQAAEAAGKLLNRIAELEKELNDEEMRHRDHATKYGLPLRPSDKGKEPDRGRQPAHIPLPPNQYRPLWRRDDRYSVPRPPPDRGRPDPLPQPVGEADATAPFMNVRPTMVTIPKVFTGNHEDIERFIGDCLMYFEAHASYFILPSHMIPFATSLFDGAAKTWWVHERLKYWAGTGPAPHRFRYPTWEEFINNVNEQFRDPAAMEVQERKMFELRMGSGPATTFFQELEVLATKAGRRHDIDARGLMVKATRLGVPSYYTNTITGQGRDIPGDYDEWKARIILMYEERQKNWAFHQAAGSPRDNHPTKGTSATSHTKAGGATSSPTPKASSSNPSGGRDSAGRWTVFGGAGKPMDIDVTKLRAEGRCFRCHEKGHMGKDCPKKKDYRDIRSVQATKEPVTESKVEEIAKDLHTGTPFNPTCIKRTNIFPTSHTHSDIPASNSLAFNVFSTTSPPVTESQNRYAALSVEKCIDFDIPLKGCNDTSPARAQAKAANPAGHEAESLSTRPSLTLGQTDANHPTSNLRGETQPVNVAGEKSTLEVTPIDIASLPRMTDGTMSKPKGELYEEAAQTLGSSTPKVDVESQLGSETTVRLPGQERVPRTPKDDSIFHRSPPSSTKTGEQKDGAEREPQGTGVTGTTVSPRATTQVRPGGIPDPVTSPSEPSSQTTKGGTLFDAPKPAEERPSKAVGDANATTTKKMADRMEAASAQAVNRGPTVTCIEVPDEDDDMAFQLWLAKERLPTVAQTEATSDKPARSSTKPITFQKWYKPFEVDWTLRAVCEARNDNAARAALYVWTHVDRIPELTPELLSELRKGDELARERLYELHEPPRYLRRRQSNSRDFMLNVQLTTLTNRQIFATRGLVDSGCTSSAINRAFVQKHRLDTVKTAIPIIVYNADGSRNKGGDITEYVEVRLTIGNHEERIDLAVTDLGAKDLYLGHDWLKRHNPVINWETGTVIFGRCSCVKNPFPLPDADPDDRWDEELEDGDTILAVNMEEELVIRAVHHANDLAAAAHAEKPTKTFEEMVPPDYRSFRDLFSKRTSMNSPNESLGTTPLS</sequence>
<organism evidence="6 7">
    <name type="scientific">Armillaria ostoyae</name>
    <name type="common">Armillaria root rot fungus</name>
    <dbReference type="NCBI Taxonomy" id="47428"/>
    <lineage>
        <taxon>Eukaryota</taxon>
        <taxon>Fungi</taxon>
        <taxon>Dikarya</taxon>
        <taxon>Basidiomycota</taxon>
        <taxon>Agaricomycotina</taxon>
        <taxon>Agaricomycetes</taxon>
        <taxon>Agaricomycetidae</taxon>
        <taxon>Agaricales</taxon>
        <taxon>Marasmiineae</taxon>
        <taxon>Physalacriaceae</taxon>
        <taxon>Armillaria</taxon>
    </lineage>
</organism>
<feature type="compositionally biased region" description="Basic and acidic residues" evidence="3">
    <location>
        <begin position="502"/>
        <end position="513"/>
    </location>
</feature>
<feature type="compositionally biased region" description="Low complexity" evidence="3">
    <location>
        <begin position="781"/>
        <end position="795"/>
    </location>
</feature>
<dbReference type="SMART" id="SM00343">
    <property type="entry name" value="ZnF_C2HC"/>
    <property type="match status" value="1"/>
</dbReference>
<accession>A0A284SC15</accession>
<feature type="compositionally biased region" description="Polar residues" evidence="3">
    <location>
        <begin position="1096"/>
        <end position="1108"/>
    </location>
</feature>
<feature type="compositionally biased region" description="Low complexity" evidence="3">
    <location>
        <begin position="946"/>
        <end position="956"/>
    </location>
</feature>
<feature type="region of interest" description="Disordered" evidence="3">
    <location>
        <begin position="1029"/>
        <end position="1156"/>
    </location>
</feature>
<feature type="transmembrane region" description="Helical" evidence="4">
    <location>
        <begin position="12"/>
        <end position="34"/>
    </location>
</feature>
<feature type="compositionally biased region" description="Basic and acidic residues" evidence="3">
    <location>
        <begin position="448"/>
        <end position="463"/>
    </location>
</feature>
<dbReference type="GO" id="GO:0008270">
    <property type="term" value="F:zinc ion binding"/>
    <property type="evidence" value="ECO:0007669"/>
    <property type="project" value="UniProtKB-KW"/>
</dbReference>
<feature type="compositionally biased region" description="Polar residues" evidence="3">
    <location>
        <begin position="428"/>
        <end position="437"/>
    </location>
</feature>
<proteinExistence type="predicted"/>
<dbReference type="InterPro" id="IPR036875">
    <property type="entry name" value="Znf_CCHC_sf"/>
</dbReference>
<evidence type="ECO:0000259" key="5">
    <source>
        <dbReference type="PROSITE" id="PS50158"/>
    </source>
</evidence>
<reference evidence="6" key="1">
    <citation type="submission" date="2017-01" db="EMBL/GenBank/DDBJ databases">
        <authorList>
            <person name="Mah S.A."/>
            <person name="Swanson W.J."/>
            <person name="Moy G.W."/>
            <person name="Vacquier V.D."/>
        </authorList>
    </citation>
    <scope>NUCLEOTIDE SEQUENCE [LARGE SCALE GENOMIC DNA]</scope>
    <source>
        <strain evidence="6">C18/9</strain>
    </source>
</reference>
<feature type="compositionally biased region" description="Polar residues" evidence="3">
    <location>
        <begin position="1118"/>
        <end position="1130"/>
    </location>
</feature>
<keyword evidence="7" id="KW-1185">Reference proteome</keyword>
<keyword evidence="4" id="KW-0812">Transmembrane</keyword>
<dbReference type="PANTHER" id="PTHR15503">
    <property type="entry name" value="LDOC1 RELATED"/>
    <property type="match status" value="1"/>
</dbReference>
<feature type="region of interest" description="Disordered" evidence="3">
    <location>
        <begin position="944"/>
        <end position="997"/>
    </location>
</feature>
<dbReference type="InterPro" id="IPR032567">
    <property type="entry name" value="RTL1-rel"/>
</dbReference>
<feature type="compositionally biased region" description="Low complexity" evidence="3">
    <location>
        <begin position="218"/>
        <end position="266"/>
    </location>
</feature>
<evidence type="ECO:0000256" key="4">
    <source>
        <dbReference type="SAM" id="Phobius"/>
    </source>
</evidence>
<dbReference type="SUPFAM" id="SSF50630">
    <property type="entry name" value="Acid proteases"/>
    <property type="match status" value="1"/>
</dbReference>
<dbReference type="PANTHER" id="PTHR15503:SF22">
    <property type="entry name" value="TRANSPOSON TY3-I GAG POLYPROTEIN"/>
    <property type="match status" value="1"/>
</dbReference>
<dbReference type="STRING" id="47428.A0A284SC15"/>
<dbReference type="SUPFAM" id="SSF57756">
    <property type="entry name" value="Retrovirus zinc finger-like domains"/>
    <property type="match status" value="1"/>
</dbReference>
<gene>
    <name evidence="6" type="ORF">ARMOST_22112</name>
</gene>
<evidence type="ECO:0000313" key="6">
    <source>
        <dbReference type="EMBL" id="SJL18519.1"/>
    </source>
</evidence>
<keyword evidence="2" id="KW-0863">Zinc-finger</keyword>
<feature type="region of interest" description="Disordered" evidence="3">
    <location>
        <begin position="85"/>
        <end position="297"/>
    </location>
</feature>
<feature type="region of interest" description="Disordered" evidence="3">
    <location>
        <begin position="406"/>
        <end position="464"/>
    </location>
</feature>
<feature type="compositionally biased region" description="Polar residues" evidence="3">
    <location>
        <begin position="1500"/>
        <end position="1517"/>
    </location>
</feature>
<keyword evidence="4" id="KW-1133">Transmembrane helix</keyword>
<keyword evidence="1" id="KW-0507">mRNA processing</keyword>
<protein>
    <recommendedName>
        <fullName evidence="5">CCHC-type domain-containing protein</fullName>
    </recommendedName>
</protein>
<dbReference type="InterPro" id="IPR001878">
    <property type="entry name" value="Znf_CCHC"/>
</dbReference>
<dbReference type="Pfam" id="PF08284">
    <property type="entry name" value="RVP_2"/>
    <property type="match status" value="1"/>
</dbReference>
<feature type="compositionally biased region" description="Polar residues" evidence="3">
    <location>
        <begin position="767"/>
        <end position="776"/>
    </location>
</feature>
<feature type="domain" description="CCHC-type" evidence="5">
    <location>
        <begin position="826"/>
        <end position="842"/>
    </location>
</feature>
<dbReference type="EMBL" id="FUEG01000061">
    <property type="protein sequence ID" value="SJL18519.1"/>
    <property type="molecule type" value="Genomic_DNA"/>
</dbReference>
<dbReference type="GO" id="GO:0006397">
    <property type="term" value="P:mRNA processing"/>
    <property type="evidence" value="ECO:0007669"/>
    <property type="project" value="UniProtKB-KW"/>
</dbReference>
<feature type="compositionally biased region" description="Basic and acidic residues" evidence="3">
    <location>
        <begin position="529"/>
        <end position="547"/>
    </location>
</feature>
<feature type="region of interest" description="Disordered" evidence="3">
    <location>
        <begin position="757"/>
        <end position="809"/>
    </location>
</feature>
<feature type="compositionally biased region" description="Basic and acidic residues" evidence="3">
    <location>
        <begin position="1080"/>
        <end position="1090"/>
    </location>
</feature>
<evidence type="ECO:0000256" key="1">
    <source>
        <dbReference type="ARBA" id="ARBA00022664"/>
    </source>
</evidence>
<dbReference type="Gene3D" id="4.10.60.10">
    <property type="entry name" value="Zinc finger, CCHC-type"/>
    <property type="match status" value="1"/>
</dbReference>
<dbReference type="Gene3D" id="2.40.70.10">
    <property type="entry name" value="Acid Proteases"/>
    <property type="match status" value="1"/>
</dbReference>
<dbReference type="GO" id="GO:0003676">
    <property type="term" value="F:nucleic acid binding"/>
    <property type="evidence" value="ECO:0007669"/>
    <property type="project" value="InterPro"/>
</dbReference>
<evidence type="ECO:0000313" key="7">
    <source>
        <dbReference type="Proteomes" id="UP000219338"/>
    </source>
</evidence>
<name>A0A284SC15_ARMOS</name>
<keyword evidence="2" id="KW-0862">Zinc</keyword>
<feature type="compositionally biased region" description="Basic and acidic residues" evidence="3">
    <location>
        <begin position="1058"/>
        <end position="1069"/>
    </location>
</feature>